<evidence type="ECO:0000313" key="2">
    <source>
        <dbReference type="Proteomes" id="UP000236316"/>
    </source>
</evidence>
<protein>
    <recommendedName>
        <fullName evidence="3">F-box domain-containing protein</fullName>
    </recommendedName>
</protein>
<keyword evidence="2" id="KW-1185">Reference proteome</keyword>
<organism evidence="1">
    <name type="scientific">Orpheovirus IHUMI-LCC2</name>
    <dbReference type="NCBI Taxonomy" id="2023057"/>
    <lineage>
        <taxon>Viruses</taxon>
        <taxon>Varidnaviria</taxon>
        <taxon>Bamfordvirae</taxon>
        <taxon>Nucleocytoviricota</taxon>
        <taxon>Megaviricetes</taxon>
        <taxon>Pimascovirales</taxon>
        <taxon>Ocovirineae</taxon>
        <taxon>Orpheoviridae</taxon>
        <taxon>Alphaorpheovirus</taxon>
        <taxon>Alphaorpheovirus massiliense</taxon>
    </lineage>
</organism>
<dbReference type="Proteomes" id="UP000236316">
    <property type="component" value="Segment"/>
</dbReference>
<dbReference type="EMBL" id="LT906555">
    <property type="protein sequence ID" value="SNW62978.1"/>
    <property type="molecule type" value="Genomic_DNA"/>
</dbReference>
<evidence type="ECO:0000313" key="1">
    <source>
        <dbReference type="EMBL" id="SNW62978.1"/>
    </source>
</evidence>
<gene>
    <name evidence="1" type="ORF">ORPV_1074</name>
</gene>
<dbReference type="GeneID" id="35381735"/>
<reference evidence="1" key="1">
    <citation type="submission" date="2017-08" db="EMBL/GenBank/DDBJ databases">
        <authorList>
            <consortium name="Urmite Genomes"/>
        </authorList>
    </citation>
    <scope>NUCLEOTIDE SEQUENCE [LARGE SCALE GENOMIC DNA]</scope>
    <source>
        <strain evidence="1">IHUMI-LCC2</strain>
    </source>
</reference>
<name>A0A2I2L5Z7_9VIRU</name>
<accession>A0A2I2L5Z7</accession>
<dbReference type="RefSeq" id="YP_009449280.1">
    <property type="nucleotide sequence ID" value="NC_036594.1"/>
</dbReference>
<sequence length="292" mass="35037">MELFTLPNEILFYIFEYVNNIKDINSFICSYKDGYKIRNYISIISNNINNYTILYKYPNLRICTENIFIYKENIVYFNLHKVCLSLEFTLDAVYPFINSYIMEHLAKGNKKSYIKFNFSNYYDFCDDYILSKYSEYYKFIIDGNILKLDLFCGKEEENYIYNTVRLLISNNVINNIEFEDHGDNLLPFILKQKVNKIYIETNPSNFKNHMKSNDFMDAMVMAISNVQDLTFFNLFDDINSIKLFKKFINEVFNKIKNQNIMDYEMKCINIIITHKDKDVLIKLYHNSEFLMS</sequence>
<evidence type="ECO:0008006" key="3">
    <source>
        <dbReference type="Google" id="ProtNLM"/>
    </source>
</evidence>
<dbReference type="KEGG" id="vg:35381735"/>
<proteinExistence type="predicted"/>